<dbReference type="EMBL" id="JQOD01000003">
    <property type="protein sequence ID" value="KGA33312.1"/>
    <property type="molecule type" value="Genomic_DNA"/>
</dbReference>
<dbReference type="Proteomes" id="UP000029435">
    <property type="component" value="Unassembled WGS sequence"/>
</dbReference>
<evidence type="ECO:0000313" key="1">
    <source>
        <dbReference type="EMBL" id="KGA33312.1"/>
    </source>
</evidence>
<reference evidence="1 2" key="1">
    <citation type="submission" date="2014-08" db="EMBL/GenBank/DDBJ databases">
        <title>Genome sequences of NCPPB Pectobacterium isolates.</title>
        <authorList>
            <person name="Glover R.H."/>
            <person name="Sapp M."/>
            <person name="Elphinstone J."/>
        </authorList>
    </citation>
    <scope>NUCLEOTIDE SEQUENCE [LARGE SCALE GENOMIC DNA]</scope>
    <source>
        <strain evidence="1 2">LMG 21372</strain>
    </source>
</reference>
<dbReference type="OrthoDB" id="6505528at2"/>
<dbReference type="RefSeq" id="WP_039316407.1">
    <property type="nucleotide sequence ID" value="NZ_JQOD01000003.1"/>
</dbReference>
<comment type="caution">
    <text evidence="1">The sequence shown here is derived from an EMBL/GenBank/DDBJ whole genome shotgun (WGS) entry which is preliminary data.</text>
</comment>
<dbReference type="InterPro" id="IPR025906">
    <property type="entry name" value="YjfB_motility"/>
</dbReference>
<dbReference type="STRING" id="180957.B5S52_06895"/>
<dbReference type="AlphaFoldDB" id="A0A0M2F124"/>
<evidence type="ECO:0008006" key="3">
    <source>
        <dbReference type="Google" id="ProtNLM"/>
    </source>
</evidence>
<gene>
    <name evidence="1" type="ORF">KU74_15590</name>
</gene>
<organism evidence="1 2">
    <name type="scientific">Pectobacterium brasiliense</name>
    <dbReference type="NCBI Taxonomy" id="180957"/>
    <lineage>
        <taxon>Bacteria</taxon>
        <taxon>Pseudomonadati</taxon>
        <taxon>Pseudomonadota</taxon>
        <taxon>Gammaproteobacteria</taxon>
        <taxon>Enterobacterales</taxon>
        <taxon>Pectobacteriaceae</taxon>
        <taxon>Pectobacterium</taxon>
    </lineage>
</organism>
<proteinExistence type="predicted"/>
<name>A0A0M2F124_9GAMM</name>
<sequence>MDVSQIASLATDLSNMRTSSEASALVLKKALDSQEAVAAGILQALPPLPANPAIGRNVNTTA</sequence>
<evidence type="ECO:0000313" key="2">
    <source>
        <dbReference type="Proteomes" id="UP000029435"/>
    </source>
</evidence>
<accession>A0A0M2F124</accession>
<dbReference type="Pfam" id="PF14070">
    <property type="entry name" value="YjfB_motility"/>
    <property type="match status" value="1"/>
</dbReference>
<protein>
    <recommendedName>
        <fullName evidence="3">Motility protein</fullName>
    </recommendedName>
</protein>